<evidence type="ECO:0000313" key="1">
    <source>
        <dbReference type="EMBL" id="VDM91111.1"/>
    </source>
</evidence>
<proteinExistence type="predicted"/>
<gene>
    <name evidence="1" type="ORF">MB901379_04725</name>
</gene>
<dbReference type="EMBL" id="LR130759">
    <property type="protein sequence ID" value="VDM91111.1"/>
    <property type="molecule type" value="Genomic_DNA"/>
</dbReference>
<dbReference type="AlphaFoldDB" id="A0A447GKW4"/>
<dbReference type="KEGG" id="mbai:MB901379_04725"/>
<keyword evidence="2" id="KW-1185">Reference proteome</keyword>
<reference evidence="2" key="1">
    <citation type="submission" date="2018-02" db="EMBL/GenBank/DDBJ databases">
        <authorList>
            <person name="Seth-Smith MB H."/>
            <person name="Seth-Smith H."/>
        </authorList>
    </citation>
    <scope>NUCLEOTIDE SEQUENCE [LARGE SCALE GENOMIC DNA]</scope>
</reference>
<dbReference type="OrthoDB" id="568335at2"/>
<protein>
    <submittedName>
        <fullName evidence="1">Uncharacterized protein</fullName>
    </submittedName>
</protein>
<accession>A0A447GKW4</accession>
<sequence>MSKARVVILEVVSGHWSVTGASRYTYKISRQHTYRLLDRVHRPHSRCAASNPGATPDEVIVALAAIREQFSADGLDAGPVTLQGQATTS</sequence>
<evidence type="ECO:0000313" key="2">
    <source>
        <dbReference type="Proteomes" id="UP000269998"/>
    </source>
</evidence>
<dbReference type="RefSeq" id="WP_158018686.1">
    <property type="nucleotide sequence ID" value="NZ_CBCSKE010000026.1"/>
</dbReference>
<name>A0A447GKW4_9MYCO</name>
<dbReference type="Proteomes" id="UP000269998">
    <property type="component" value="Chromosome"/>
</dbReference>
<organism evidence="1 2">
    <name type="scientific">Mycobacterium basiliense</name>
    <dbReference type="NCBI Taxonomy" id="2094119"/>
    <lineage>
        <taxon>Bacteria</taxon>
        <taxon>Bacillati</taxon>
        <taxon>Actinomycetota</taxon>
        <taxon>Actinomycetes</taxon>
        <taxon>Mycobacteriales</taxon>
        <taxon>Mycobacteriaceae</taxon>
        <taxon>Mycobacterium</taxon>
    </lineage>
</organism>